<evidence type="ECO:0000259" key="1">
    <source>
        <dbReference type="Pfam" id="PF13843"/>
    </source>
</evidence>
<evidence type="ECO:0000313" key="3">
    <source>
        <dbReference type="Proteomes" id="UP001162156"/>
    </source>
</evidence>
<dbReference type="EMBL" id="JANEYF010001891">
    <property type="protein sequence ID" value="KAJ8955070.1"/>
    <property type="molecule type" value="Genomic_DNA"/>
</dbReference>
<comment type="caution">
    <text evidence="2">The sequence shown here is derived from an EMBL/GenBank/DDBJ whole genome shotgun (WGS) entry which is preliminary data.</text>
</comment>
<evidence type="ECO:0000313" key="2">
    <source>
        <dbReference type="EMBL" id="KAJ8955070.1"/>
    </source>
</evidence>
<reference evidence="2" key="1">
    <citation type="journal article" date="2023" name="Insect Mol. Biol.">
        <title>Genome sequencing provides insights into the evolution of gene families encoding plant cell wall-degrading enzymes in longhorned beetles.</title>
        <authorList>
            <person name="Shin N.R."/>
            <person name="Okamura Y."/>
            <person name="Kirsch R."/>
            <person name="Pauchet Y."/>
        </authorList>
    </citation>
    <scope>NUCLEOTIDE SEQUENCE</scope>
    <source>
        <strain evidence="2">RBIC_L_NR</strain>
    </source>
</reference>
<sequence length="75" mass="8927">MSLIFDIADVMPVNKFEKIRQYIHFNDHQTFIPCDHPGHDRLHKIRNSVDYLNKKCYQLIWSSISVLKNKCTPPK</sequence>
<protein>
    <recommendedName>
        <fullName evidence="1">PiggyBac transposable element-derived protein domain-containing protein</fullName>
    </recommendedName>
</protein>
<dbReference type="Proteomes" id="UP001162156">
    <property type="component" value="Unassembled WGS sequence"/>
</dbReference>
<dbReference type="AlphaFoldDB" id="A0AAV8YVR3"/>
<dbReference type="InterPro" id="IPR029526">
    <property type="entry name" value="PGBD"/>
</dbReference>
<name>A0AAV8YVR3_9CUCU</name>
<keyword evidence="3" id="KW-1185">Reference proteome</keyword>
<gene>
    <name evidence="2" type="ORF">NQ314_006950</name>
</gene>
<dbReference type="Pfam" id="PF13843">
    <property type="entry name" value="DDE_Tnp_1_7"/>
    <property type="match status" value="1"/>
</dbReference>
<accession>A0AAV8YVR3</accession>
<proteinExistence type="predicted"/>
<organism evidence="2 3">
    <name type="scientific">Rhamnusium bicolor</name>
    <dbReference type="NCBI Taxonomy" id="1586634"/>
    <lineage>
        <taxon>Eukaryota</taxon>
        <taxon>Metazoa</taxon>
        <taxon>Ecdysozoa</taxon>
        <taxon>Arthropoda</taxon>
        <taxon>Hexapoda</taxon>
        <taxon>Insecta</taxon>
        <taxon>Pterygota</taxon>
        <taxon>Neoptera</taxon>
        <taxon>Endopterygota</taxon>
        <taxon>Coleoptera</taxon>
        <taxon>Polyphaga</taxon>
        <taxon>Cucujiformia</taxon>
        <taxon>Chrysomeloidea</taxon>
        <taxon>Cerambycidae</taxon>
        <taxon>Lepturinae</taxon>
        <taxon>Rhagiini</taxon>
        <taxon>Rhamnusium</taxon>
    </lineage>
</organism>
<feature type="domain" description="PiggyBac transposable element-derived protein" evidence="1">
    <location>
        <begin position="7"/>
        <end position="60"/>
    </location>
</feature>